<feature type="domain" description="SPOR" evidence="1">
    <location>
        <begin position="89"/>
        <end position="167"/>
    </location>
</feature>
<dbReference type="eggNOG" id="COG3266">
    <property type="taxonomic scope" value="Bacteria"/>
</dbReference>
<dbReference type="EMBL" id="CCSB01000001">
    <property type="protein sequence ID" value="CDZ77085.1"/>
    <property type="molecule type" value="Genomic_DNA"/>
</dbReference>
<proteinExistence type="predicted"/>
<dbReference type="InterPro" id="IPR007730">
    <property type="entry name" value="SPOR-like_dom"/>
</dbReference>
<dbReference type="InterPro" id="IPR036680">
    <property type="entry name" value="SPOR-like_sf"/>
</dbReference>
<accession>A0A078KRN4</accession>
<protein>
    <submittedName>
        <fullName evidence="2">Sporulation related domain protein</fullName>
    </submittedName>
</protein>
<evidence type="ECO:0000313" key="3">
    <source>
        <dbReference type="Proteomes" id="UP000044071"/>
    </source>
</evidence>
<dbReference type="STRING" id="1034943.BN59_01367"/>
<dbReference type="OrthoDB" id="5653957at2"/>
<dbReference type="Proteomes" id="UP000044071">
    <property type="component" value="Unassembled WGS sequence"/>
</dbReference>
<gene>
    <name evidence="2" type="ORF">BN59_01367</name>
</gene>
<dbReference type="SUPFAM" id="SSF110997">
    <property type="entry name" value="Sporulation related repeat"/>
    <property type="match status" value="1"/>
</dbReference>
<name>A0A078KRN4_9GAMM</name>
<reference evidence="2 3" key="1">
    <citation type="submission" date="2014-06" db="EMBL/GenBank/DDBJ databases">
        <authorList>
            <person name="Urmite Genomes Urmite Genomes"/>
        </authorList>
    </citation>
    <scope>NUCLEOTIDE SEQUENCE [LARGE SCALE GENOMIC DNA]</scope>
</reference>
<evidence type="ECO:0000259" key="1">
    <source>
        <dbReference type="PROSITE" id="PS51724"/>
    </source>
</evidence>
<dbReference type="Gene3D" id="3.30.70.1070">
    <property type="entry name" value="Sporulation related repeat"/>
    <property type="match status" value="1"/>
</dbReference>
<dbReference type="PROSITE" id="PS51724">
    <property type="entry name" value="SPOR"/>
    <property type="match status" value="1"/>
</dbReference>
<dbReference type="Pfam" id="PF05036">
    <property type="entry name" value="SPOR"/>
    <property type="match status" value="1"/>
</dbReference>
<dbReference type="PROSITE" id="PS51257">
    <property type="entry name" value="PROKAR_LIPOPROTEIN"/>
    <property type="match status" value="1"/>
</dbReference>
<dbReference type="GO" id="GO:0042834">
    <property type="term" value="F:peptidoglycan binding"/>
    <property type="evidence" value="ECO:0007669"/>
    <property type="project" value="InterPro"/>
</dbReference>
<organism evidence="2 3">
    <name type="scientific">Legionella massiliensis</name>
    <dbReference type="NCBI Taxonomy" id="1034943"/>
    <lineage>
        <taxon>Bacteria</taxon>
        <taxon>Pseudomonadati</taxon>
        <taxon>Pseudomonadota</taxon>
        <taxon>Gammaproteobacteria</taxon>
        <taxon>Legionellales</taxon>
        <taxon>Legionellaceae</taxon>
        <taxon>Legionella</taxon>
    </lineage>
</organism>
<sequence>MNKRFLTLCFCSLGLTACVNDDSTYRSFQSYYTGYSYQPYAYQDTQFYDNSSSYGGYSRSTATVPDSYHTGALHSPTPHKEVDRNWVNSQNPQGYTIQVGDSEKAAQVANKLYKAPKTDRSAEIKYSRDGRTYYKGVYGSYNNYEDAQKALNNLPPEIKQGADIKSWSKVQENGAE</sequence>
<dbReference type="AlphaFoldDB" id="A0A078KRN4"/>
<evidence type="ECO:0000313" key="2">
    <source>
        <dbReference type="EMBL" id="CDZ77085.1"/>
    </source>
</evidence>
<dbReference type="RefSeq" id="WP_043873494.1">
    <property type="nucleotide sequence ID" value="NZ_CCVW01000001.1"/>
</dbReference>
<keyword evidence="3" id="KW-1185">Reference proteome</keyword>